<proteinExistence type="predicted"/>
<feature type="non-terminal residue" evidence="1">
    <location>
        <position position="1"/>
    </location>
</feature>
<evidence type="ECO:0000313" key="1">
    <source>
        <dbReference type="EMBL" id="GFD38255.1"/>
    </source>
</evidence>
<organism evidence="1">
    <name type="scientific">Tanacetum cinerariifolium</name>
    <name type="common">Dalmatian daisy</name>
    <name type="synonym">Chrysanthemum cinerariifolium</name>
    <dbReference type="NCBI Taxonomy" id="118510"/>
    <lineage>
        <taxon>Eukaryota</taxon>
        <taxon>Viridiplantae</taxon>
        <taxon>Streptophyta</taxon>
        <taxon>Embryophyta</taxon>
        <taxon>Tracheophyta</taxon>
        <taxon>Spermatophyta</taxon>
        <taxon>Magnoliopsida</taxon>
        <taxon>eudicotyledons</taxon>
        <taxon>Gunneridae</taxon>
        <taxon>Pentapetalae</taxon>
        <taxon>asterids</taxon>
        <taxon>campanulids</taxon>
        <taxon>Asterales</taxon>
        <taxon>Asteraceae</taxon>
        <taxon>Asteroideae</taxon>
        <taxon>Anthemideae</taxon>
        <taxon>Anthemidinae</taxon>
        <taxon>Tanacetum</taxon>
    </lineage>
</organism>
<dbReference type="EMBL" id="BKCJ011498118">
    <property type="protein sequence ID" value="GFD38255.1"/>
    <property type="molecule type" value="Genomic_DNA"/>
</dbReference>
<protein>
    <submittedName>
        <fullName evidence="1">Uncharacterized protein</fullName>
    </submittedName>
</protein>
<gene>
    <name evidence="1" type="ORF">Tci_910224</name>
</gene>
<accession>A0A699VRQ0</accession>
<comment type="caution">
    <text evidence="1">The sequence shown here is derived from an EMBL/GenBank/DDBJ whole genome shotgun (WGS) entry which is preliminary data.</text>
</comment>
<dbReference type="AlphaFoldDB" id="A0A699VRQ0"/>
<name>A0A699VRQ0_TANCI</name>
<reference evidence="1" key="1">
    <citation type="journal article" date="2019" name="Sci. Rep.">
        <title>Draft genome of Tanacetum cinerariifolium, the natural source of mosquito coil.</title>
        <authorList>
            <person name="Yamashiro T."/>
            <person name="Shiraishi A."/>
            <person name="Satake H."/>
            <person name="Nakayama K."/>
        </authorList>
    </citation>
    <scope>NUCLEOTIDE SEQUENCE</scope>
</reference>
<sequence>DIVNGCADDPNMSNLEEIFYTDEDVGAEAVMTNLDTNIPVIPIPTTRIHKDHPVEQIIGDIHSVPQTKKMTKNVTNYGMFSSVQQRINHKDFKNCLFACFLSQVEPKKVIQALTDTSWIEATQDELLQFKLQQV</sequence>